<reference evidence="1 2" key="1">
    <citation type="journal article" date="2015" name="Genome Biol. Evol.">
        <title>Comparative Genomics of a Bacterivorous Green Alga Reveals Evolutionary Causalities and Consequences of Phago-Mixotrophic Mode of Nutrition.</title>
        <authorList>
            <person name="Burns J.A."/>
            <person name="Paasch A."/>
            <person name="Narechania A."/>
            <person name="Kim E."/>
        </authorList>
    </citation>
    <scope>NUCLEOTIDE SEQUENCE [LARGE SCALE GENOMIC DNA]</scope>
    <source>
        <strain evidence="1 2">PLY_AMNH</strain>
    </source>
</reference>
<dbReference type="AlphaFoldDB" id="A0AAE0C4H6"/>
<comment type="caution">
    <text evidence="1">The sequence shown here is derived from an EMBL/GenBank/DDBJ whole genome shotgun (WGS) entry which is preliminary data.</text>
</comment>
<proteinExistence type="predicted"/>
<keyword evidence="2" id="KW-1185">Reference proteome</keyword>
<dbReference type="EMBL" id="LGRX02028259">
    <property type="protein sequence ID" value="KAK3248276.1"/>
    <property type="molecule type" value="Genomic_DNA"/>
</dbReference>
<dbReference type="Proteomes" id="UP001190700">
    <property type="component" value="Unassembled WGS sequence"/>
</dbReference>
<name>A0AAE0C4H6_9CHLO</name>
<evidence type="ECO:0000313" key="2">
    <source>
        <dbReference type="Proteomes" id="UP001190700"/>
    </source>
</evidence>
<accession>A0AAE0C4H6</accession>
<sequence length="220" mass="25064">MIVGYLRNEEFGKDVAKEVMKYAGDRELLQCIRTNENIMHTLIEEAIGKVDDLWDIERCHALKVLLGLSDHKYNMLKKLLSSTAADEDSGKWLSTPLFQFDKTAIPMPKLKPLGLLKARREEIANLIDLSENDDGSVAEVDLLCKLREVVVAARNSKVGSLHTRRDRTSDYLEIFIYGDAHGKARGKKVTGVTIRVMPANKEYTNSPFHCYTFLYCERLR</sequence>
<organism evidence="1 2">
    <name type="scientific">Cymbomonas tetramitiformis</name>
    <dbReference type="NCBI Taxonomy" id="36881"/>
    <lineage>
        <taxon>Eukaryota</taxon>
        <taxon>Viridiplantae</taxon>
        <taxon>Chlorophyta</taxon>
        <taxon>Pyramimonadophyceae</taxon>
        <taxon>Pyramimonadales</taxon>
        <taxon>Pyramimonadaceae</taxon>
        <taxon>Cymbomonas</taxon>
    </lineage>
</organism>
<gene>
    <name evidence="1" type="ORF">CYMTET_42255</name>
</gene>
<protein>
    <submittedName>
        <fullName evidence="1">Uncharacterized protein</fullName>
    </submittedName>
</protein>
<evidence type="ECO:0000313" key="1">
    <source>
        <dbReference type="EMBL" id="KAK3248276.1"/>
    </source>
</evidence>